<dbReference type="SUPFAM" id="SSF48403">
    <property type="entry name" value="Ankyrin repeat"/>
    <property type="match status" value="1"/>
</dbReference>
<feature type="transmembrane region" description="Helical" evidence="7">
    <location>
        <begin position="318"/>
        <end position="337"/>
    </location>
</feature>
<keyword evidence="3 7" id="KW-1133">Transmembrane helix</keyword>
<evidence type="ECO:0000313" key="9">
    <source>
        <dbReference type="Proteomes" id="UP000479190"/>
    </source>
</evidence>
<evidence type="ECO:0000256" key="1">
    <source>
        <dbReference type="ARBA" id="ARBA00004141"/>
    </source>
</evidence>
<feature type="transmembrane region" description="Helical" evidence="7">
    <location>
        <begin position="235"/>
        <end position="258"/>
    </location>
</feature>
<feature type="transmembrane region" description="Helical" evidence="7">
    <location>
        <begin position="349"/>
        <end position="370"/>
    </location>
</feature>
<evidence type="ECO:0000256" key="2">
    <source>
        <dbReference type="ARBA" id="ARBA00022692"/>
    </source>
</evidence>
<feature type="transmembrane region" description="Helical" evidence="7">
    <location>
        <begin position="161"/>
        <end position="181"/>
    </location>
</feature>
<dbReference type="OrthoDB" id="10351816at2759"/>
<protein>
    <submittedName>
        <fullName evidence="8">Uncharacterized protein</fullName>
    </submittedName>
</protein>
<feature type="transmembrane region" description="Helical" evidence="7">
    <location>
        <begin position="382"/>
        <end position="406"/>
    </location>
</feature>
<organism evidence="8 9">
    <name type="scientific">Trichogramma brassicae</name>
    <dbReference type="NCBI Taxonomy" id="86971"/>
    <lineage>
        <taxon>Eukaryota</taxon>
        <taxon>Metazoa</taxon>
        <taxon>Ecdysozoa</taxon>
        <taxon>Arthropoda</taxon>
        <taxon>Hexapoda</taxon>
        <taxon>Insecta</taxon>
        <taxon>Pterygota</taxon>
        <taxon>Neoptera</taxon>
        <taxon>Endopterygota</taxon>
        <taxon>Hymenoptera</taxon>
        <taxon>Apocrita</taxon>
        <taxon>Proctotrupomorpha</taxon>
        <taxon>Chalcidoidea</taxon>
        <taxon>Trichogrammatidae</taxon>
        <taxon>Trichogramma</taxon>
    </lineage>
</organism>
<evidence type="ECO:0000256" key="7">
    <source>
        <dbReference type="SAM" id="Phobius"/>
    </source>
</evidence>
<keyword evidence="4 7" id="KW-0472">Membrane</keyword>
<dbReference type="PANTHER" id="PTHR11662:SF399">
    <property type="entry name" value="FI19708P1-RELATED"/>
    <property type="match status" value="1"/>
</dbReference>
<evidence type="ECO:0000256" key="5">
    <source>
        <dbReference type="PROSITE-ProRule" id="PRU00023"/>
    </source>
</evidence>
<dbReference type="PROSITE" id="PS50297">
    <property type="entry name" value="ANK_REP_REGION"/>
    <property type="match status" value="1"/>
</dbReference>
<proteinExistence type="predicted"/>
<gene>
    <name evidence="8" type="ORF">TBRA_LOCUS4785</name>
</gene>
<dbReference type="Gene3D" id="1.20.1250.20">
    <property type="entry name" value="MFS general substrate transporter like domains"/>
    <property type="match status" value="1"/>
</dbReference>
<feature type="transmembrane region" description="Helical" evidence="7">
    <location>
        <begin position="64"/>
        <end position="84"/>
    </location>
</feature>
<dbReference type="InterPro" id="IPR002110">
    <property type="entry name" value="Ankyrin_rpt"/>
</dbReference>
<dbReference type="Proteomes" id="UP000479190">
    <property type="component" value="Unassembled WGS sequence"/>
</dbReference>
<dbReference type="AlphaFoldDB" id="A0A6H5I4P3"/>
<feature type="repeat" description="ANK" evidence="5">
    <location>
        <begin position="438"/>
        <end position="466"/>
    </location>
</feature>
<sequence>MDQRVVYQVKEGKRFYHNSPGLQLTLVSIAVWYFYHTTNFHYGLLFTGSQSNDTQVVKNEAHNFYHYSATYVLALPIAAALATTYQSAKSMLNYAVGCNALMHLAWVVCDAKELDEKFPPDQAHFWRALWHTLFGLFTAPVLPCVYQLLGRSVPQNYRASVGSLVLNVRWLGMLTAFFVVFMDETVGPAYSMYAYYGIYGFVAAWLAVYWLLGADYEVEIVEPRAQPVMTMGPRVPWRAMLTSTPVIALIMSHSAYYFTHMLGLHSKELIVLGTGQGVGSSRPTVTVLWSLLIGTASGALSDVLVELGFLTTSRARKLFNFVGTCVPMAVAGIYFKIMQYQGARDYDASWQYLSVIVAALSSLQTSGFLINHMDLSPYFAGVLIAVTEAANHIMTVFTIIAMSHWARSVKEAAALQDQLEEESSAGSKFVKLDAVDISGRTALQLAVASILPDTVDILLKRGADLSNFVFPDDFGEGIDAQSNNASIQFKIASEALTIVQSLKNGGYDIDRSKVLQIMRLFDRHGLLVESTDKVKNFWVGDKQFTNDAIERMVKPGLSLYELIRSGPREAAKLVTLNELSELAHTLRWQGIRSSDACAMHLHDNMSRAFFRMRDPNSRDKLGRAPLQLARRVQRPSEGFRGDRIATDERRGPNTVDEDGSTPLHFICKRSDFYDDDDNLMESFFKINEKLNQPVMVDAKDKPGA</sequence>
<accession>A0A6H5I4P3</accession>
<feature type="transmembrane region" description="Helical" evidence="7">
    <location>
        <begin position="193"/>
        <end position="214"/>
    </location>
</feature>
<dbReference type="SMART" id="SM00248">
    <property type="entry name" value="ANK"/>
    <property type="match status" value="2"/>
</dbReference>
<feature type="transmembrane region" description="Helical" evidence="7">
    <location>
        <begin position="287"/>
        <end position="311"/>
    </location>
</feature>
<dbReference type="EMBL" id="CADCXV010000691">
    <property type="protein sequence ID" value="CAB0032860.1"/>
    <property type="molecule type" value="Genomic_DNA"/>
</dbReference>
<dbReference type="InterPro" id="IPR050382">
    <property type="entry name" value="MFS_Na/Anion_cotransporter"/>
</dbReference>
<keyword evidence="5" id="KW-0040">ANK repeat</keyword>
<feature type="transmembrane region" description="Helical" evidence="7">
    <location>
        <begin position="128"/>
        <end position="149"/>
    </location>
</feature>
<dbReference type="InterPro" id="IPR036770">
    <property type="entry name" value="Ankyrin_rpt-contain_sf"/>
</dbReference>
<dbReference type="Gene3D" id="1.25.40.20">
    <property type="entry name" value="Ankyrin repeat-containing domain"/>
    <property type="match status" value="1"/>
</dbReference>
<dbReference type="PANTHER" id="PTHR11662">
    <property type="entry name" value="SOLUTE CARRIER FAMILY 17"/>
    <property type="match status" value="1"/>
</dbReference>
<keyword evidence="9" id="KW-1185">Reference proteome</keyword>
<keyword evidence="2 7" id="KW-0812">Transmembrane</keyword>
<evidence type="ECO:0000313" key="8">
    <source>
        <dbReference type="EMBL" id="CAB0032860.1"/>
    </source>
</evidence>
<feature type="region of interest" description="Disordered" evidence="6">
    <location>
        <begin position="638"/>
        <end position="660"/>
    </location>
</feature>
<evidence type="ECO:0000256" key="4">
    <source>
        <dbReference type="ARBA" id="ARBA00023136"/>
    </source>
</evidence>
<name>A0A6H5I4P3_9HYME</name>
<evidence type="ECO:0000256" key="3">
    <source>
        <dbReference type="ARBA" id="ARBA00022989"/>
    </source>
</evidence>
<comment type="subcellular location">
    <subcellularLocation>
        <location evidence="1">Membrane</location>
        <topology evidence="1">Multi-pass membrane protein</topology>
    </subcellularLocation>
</comment>
<evidence type="ECO:0000256" key="6">
    <source>
        <dbReference type="SAM" id="MobiDB-lite"/>
    </source>
</evidence>
<dbReference type="GO" id="GO:0016020">
    <property type="term" value="C:membrane"/>
    <property type="evidence" value="ECO:0007669"/>
    <property type="project" value="UniProtKB-SubCell"/>
</dbReference>
<feature type="compositionally biased region" description="Basic and acidic residues" evidence="6">
    <location>
        <begin position="638"/>
        <end position="651"/>
    </location>
</feature>
<reference evidence="8 9" key="1">
    <citation type="submission" date="2020-02" db="EMBL/GenBank/DDBJ databases">
        <authorList>
            <person name="Ferguson B K."/>
        </authorList>
    </citation>
    <scope>NUCLEOTIDE SEQUENCE [LARGE SCALE GENOMIC DNA]</scope>
</reference>
<dbReference type="SUPFAM" id="SSF103473">
    <property type="entry name" value="MFS general substrate transporter"/>
    <property type="match status" value="1"/>
</dbReference>
<dbReference type="InterPro" id="IPR036259">
    <property type="entry name" value="MFS_trans_sf"/>
</dbReference>
<dbReference type="PROSITE" id="PS50088">
    <property type="entry name" value="ANK_REPEAT"/>
    <property type="match status" value="1"/>
</dbReference>